<dbReference type="Gene3D" id="3.40.190.150">
    <property type="entry name" value="Bordetella uptake gene, domain 1"/>
    <property type="match status" value="1"/>
</dbReference>
<comment type="similarity">
    <text evidence="1">Belongs to the UPF0065 (bug) family.</text>
</comment>
<dbReference type="InterPro" id="IPR042100">
    <property type="entry name" value="Bug_dom1"/>
</dbReference>
<dbReference type="SUPFAM" id="SSF53850">
    <property type="entry name" value="Periplasmic binding protein-like II"/>
    <property type="match status" value="1"/>
</dbReference>
<protein>
    <submittedName>
        <fullName evidence="3">Tripartite tricarboxylate transporter substrate binding protein</fullName>
    </submittedName>
</protein>
<dbReference type="PIRSF" id="PIRSF017082">
    <property type="entry name" value="YflP"/>
    <property type="match status" value="1"/>
</dbReference>
<evidence type="ECO:0000313" key="4">
    <source>
        <dbReference type="Proteomes" id="UP000297385"/>
    </source>
</evidence>
<dbReference type="Pfam" id="PF03401">
    <property type="entry name" value="TctC"/>
    <property type="match status" value="1"/>
</dbReference>
<dbReference type="Proteomes" id="UP000297385">
    <property type="component" value="Unassembled WGS sequence"/>
</dbReference>
<dbReference type="InterPro" id="IPR005064">
    <property type="entry name" value="BUG"/>
</dbReference>
<dbReference type="AlphaFoldDB" id="A0A4Y8N2Y6"/>
<feature type="chain" id="PRO_5021420320" evidence="2">
    <location>
        <begin position="29"/>
        <end position="332"/>
    </location>
</feature>
<feature type="signal peptide" evidence="2">
    <location>
        <begin position="1"/>
        <end position="28"/>
    </location>
</feature>
<gene>
    <name evidence="3" type="ORF">E2553_02555</name>
</gene>
<dbReference type="PANTHER" id="PTHR42928:SF3">
    <property type="entry name" value="UPF0065 PROTEIN YFLP"/>
    <property type="match status" value="1"/>
</dbReference>
<dbReference type="RefSeq" id="WP_134455888.1">
    <property type="nucleotide sequence ID" value="NZ_JBHMFL010000037.1"/>
</dbReference>
<reference evidence="3 4" key="1">
    <citation type="submission" date="2019-03" db="EMBL/GenBank/DDBJ databases">
        <title>Complete Genome Sequence of Paraburkholderia dipogonis ICMP 19430T, a Nitrogen-fixing Symbiont of the South African Invasive Legume Dipogon lignosus in New Zealand.</title>
        <authorList>
            <person name="De Meyer S.E."/>
        </authorList>
    </citation>
    <scope>NUCLEOTIDE SEQUENCE [LARGE SCALE GENOMIC DNA]</scope>
    <source>
        <strain evidence="3 4">ICMP 19430</strain>
    </source>
</reference>
<dbReference type="EMBL" id="SNVI01000001">
    <property type="protein sequence ID" value="TFE44005.1"/>
    <property type="molecule type" value="Genomic_DNA"/>
</dbReference>
<evidence type="ECO:0000256" key="2">
    <source>
        <dbReference type="SAM" id="SignalP"/>
    </source>
</evidence>
<comment type="caution">
    <text evidence="3">The sequence shown here is derived from an EMBL/GenBank/DDBJ whole genome shotgun (WGS) entry which is preliminary data.</text>
</comment>
<dbReference type="GeneID" id="97307677"/>
<name>A0A4Y8N2Y6_9BURK</name>
<dbReference type="PANTHER" id="PTHR42928">
    <property type="entry name" value="TRICARBOXYLATE-BINDING PROTEIN"/>
    <property type="match status" value="1"/>
</dbReference>
<dbReference type="Gene3D" id="3.40.190.10">
    <property type="entry name" value="Periplasmic binding protein-like II"/>
    <property type="match status" value="1"/>
</dbReference>
<accession>A0A4Y8N2Y6</accession>
<dbReference type="CDD" id="cd07012">
    <property type="entry name" value="PBP2_Bug_TTT"/>
    <property type="match status" value="1"/>
</dbReference>
<sequence length="332" mass="34749">MKRRLETSSVARGICVALLAACATLANAADAWQPRRPIEIVVPSAPGGGLDLVARTLQSVIQQEKLSPKPVTVINRPGGGGTVSIAYINSHEADGHFVTVQALPLITNRITGLSTVGIDDVTPLAVFVTEQVVFSVPGNSPIKSGSDLVQMLKKDPTSVTLGVSSSPGGQSHDAAALVMKGAGQDPKKIKVVFFDSGGEALTALMGGHVTAAATPAGVVLGPSKSGSVRMIAIPGGARQGGELANVPTWKEQGINVDFTTWRVLVGPKNMTPAEIAWWDNVLQKATASPEWAVAVKRNLWTADYKNSTQTRAFLQGERNRLTPLLGELGIAK</sequence>
<evidence type="ECO:0000256" key="1">
    <source>
        <dbReference type="ARBA" id="ARBA00006987"/>
    </source>
</evidence>
<organism evidence="3 4">
    <name type="scientific">Paraburkholderia dipogonis</name>
    <dbReference type="NCBI Taxonomy" id="1211383"/>
    <lineage>
        <taxon>Bacteria</taxon>
        <taxon>Pseudomonadati</taxon>
        <taxon>Pseudomonadota</taxon>
        <taxon>Betaproteobacteria</taxon>
        <taxon>Burkholderiales</taxon>
        <taxon>Burkholderiaceae</taxon>
        <taxon>Paraburkholderia</taxon>
    </lineage>
</organism>
<proteinExistence type="inferred from homology"/>
<evidence type="ECO:0000313" key="3">
    <source>
        <dbReference type="EMBL" id="TFE44005.1"/>
    </source>
</evidence>
<keyword evidence="2" id="KW-0732">Signal</keyword>